<dbReference type="InterPro" id="IPR038404">
    <property type="entry name" value="TRAP_DctP_sf"/>
</dbReference>
<comment type="subcellular location">
    <subcellularLocation>
        <location evidence="1">Cell envelope</location>
    </subcellularLocation>
</comment>
<evidence type="ECO:0000313" key="7">
    <source>
        <dbReference type="Proteomes" id="UP000460715"/>
    </source>
</evidence>
<dbReference type="EMBL" id="SNVJ01000002">
    <property type="protein sequence ID" value="MXP62276.1"/>
    <property type="molecule type" value="Genomic_DNA"/>
</dbReference>
<dbReference type="NCBIfam" id="NF037995">
    <property type="entry name" value="TRAP_S1"/>
    <property type="match status" value="1"/>
</dbReference>
<dbReference type="OrthoDB" id="8204956at2"/>
<evidence type="ECO:0000256" key="3">
    <source>
        <dbReference type="ARBA" id="ARBA00022448"/>
    </source>
</evidence>
<evidence type="ECO:0000256" key="4">
    <source>
        <dbReference type="ARBA" id="ARBA00022729"/>
    </source>
</evidence>
<dbReference type="NCBIfam" id="TIGR00787">
    <property type="entry name" value="dctP"/>
    <property type="match status" value="1"/>
</dbReference>
<proteinExistence type="inferred from homology"/>
<reference evidence="6 7" key="1">
    <citation type="submission" date="2019-03" db="EMBL/GenBank/DDBJ databases">
        <title>Roseomonas sp. a novel Roseomonas species isolated from Sea whip Gorgonian.</title>
        <authorList>
            <person name="Li F."/>
            <person name="Pan X."/>
            <person name="Huang S."/>
            <person name="Li Z."/>
            <person name="Meng B."/>
        </authorList>
    </citation>
    <scope>NUCLEOTIDE SEQUENCE [LARGE SCALE GENOMIC DNA]</scope>
    <source>
        <strain evidence="6 7">M0104</strain>
    </source>
</reference>
<evidence type="ECO:0000256" key="5">
    <source>
        <dbReference type="SAM" id="SignalP"/>
    </source>
</evidence>
<keyword evidence="3" id="KW-0813">Transport</keyword>
<dbReference type="CDD" id="cd13672">
    <property type="entry name" value="PBP2_TRAP_Siap"/>
    <property type="match status" value="1"/>
</dbReference>
<accession>A0A845B843</accession>
<dbReference type="InterPro" id="IPR018389">
    <property type="entry name" value="DctP_fam"/>
</dbReference>
<sequence length="329" mass="36451">MIRGLLAAATLAACALLGSEAQAQQKLRWAHVYETNEAYHTEALWAAEQIKQRTQNRWNIEVFPASALGNEPTINQGLTLGTVDIIYTGVAFAGATYKPISIGNAPYVFRDYGHFAAYRQSDLLKELMGGYDKQTGHHSVALTYYGARHLTANRPIMKPEDARGMKLRVPQAPLFLMFTKSIGANATPIAFAEVYLALQQGTVDGQENPLPTIQAKKFYEVQSHIMLSGHITESLLTIISRSTWARLSDDDKKVFEAVLREASDRASKEIRDSELKLPDWFRQQGKTVVTPDLAAFRAAALPLHNDASAGAGWTKEQYDRLQAIQSKAE</sequence>
<dbReference type="GO" id="GO:0055085">
    <property type="term" value="P:transmembrane transport"/>
    <property type="evidence" value="ECO:0007669"/>
    <property type="project" value="InterPro"/>
</dbReference>
<evidence type="ECO:0000313" key="6">
    <source>
        <dbReference type="EMBL" id="MXP62276.1"/>
    </source>
</evidence>
<comment type="similarity">
    <text evidence="2">Belongs to the bacterial solute-binding protein 7 family.</text>
</comment>
<dbReference type="PIRSF" id="PIRSF006470">
    <property type="entry name" value="DctB"/>
    <property type="match status" value="1"/>
</dbReference>
<comment type="caution">
    <text evidence="6">The sequence shown here is derived from an EMBL/GenBank/DDBJ whole genome shotgun (WGS) entry which is preliminary data.</text>
</comment>
<evidence type="ECO:0000256" key="2">
    <source>
        <dbReference type="ARBA" id="ARBA00009023"/>
    </source>
</evidence>
<dbReference type="InterPro" id="IPR004682">
    <property type="entry name" value="TRAP_DctP"/>
</dbReference>
<dbReference type="AlphaFoldDB" id="A0A845B843"/>
<protein>
    <submittedName>
        <fullName evidence="6">DctP family TRAP transporter solute-binding subunit</fullName>
    </submittedName>
</protein>
<dbReference type="Proteomes" id="UP000460715">
    <property type="component" value="Unassembled WGS sequence"/>
</dbReference>
<dbReference type="RefSeq" id="WP_160935396.1">
    <property type="nucleotide sequence ID" value="NZ_SNVJ01000002.1"/>
</dbReference>
<dbReference type="GO" id="GO:0030288">
    <property type="term" value="C:outer membrane-bounded periplasmic space"/>
    <property type="evidence" value="ECO:0007669"/>
    <property type="project" value="InterPro"/>
</dbReference>
<organism evidence="6 7">
    <name type="scientific">Teichococcus coralli</name>
    <dbReference type="NCBI Taxonomy" id="2545983"/>
    <lineage>
        <taxon>Bacteria</taxon>
        <taxon>Pseudomonadati</taxon>
        <taxon>Pseudomonadota</taxon>
        <taxon>Alphaproteobacteria</taxon>
        <taxon>Acetobacterales</taxon>
        <taxon>Roseomonadaceae</taxon>
        <taxon>Roseomonas</taxon>
    </lineage>
</organism>
<keyword evidence="4 5" id="KW-0732">Signal</keyword>
<name>A0A845B843_9PROT</name>
<dbReference type="PANTHER" id="PTHR33376:SF4">
    <property type="entry name" value="SIALIC ACID-BINDING PERIPLASMIC PROTEIN SIAP"/>
    <property type="match status" value="1"/>
</dbReference>
<gene>
    <name evidence="6" type="ORF">E0493_02785</name>
</gene>
<dbReference type="Pfam" id="PF03480">
    <property type="entry name" value="DctP"/>
    <property type="match status" value="1"/>
</dbReference>
<feature type="signal peptide" evidence="5">
    <location>
        <begin position="1"/>
        <end position="23"/>
    </location>
</feature>
<feature type="chain" id="PRO_5032336060" evidence="5">
    <location>
        <begin position="24"/>
        <end position="329"/>
    </location>
</feature>
<keyword evidence="7" id="KW-1185">Reference proteome</keyword>
<dbReference type="Gene3D" id="3.40.190.170">
    <property type="entry name" value="Bacterial extracellular solute-binding protein, family 7"/>
    <property type="match status" value="1"/>
</dbReference>
<dbReference type="PANTHER" id="PTHR33376">
    <property type="match status" value="1"/>
</dbReference>
<evidence type="ECO:0000256" key="1">
    <source>
        <dbReference type="ARBA" id="ARBA00004196"/>
    </source>
</evidence>